<dbReference type="Pfam" id="PF00112">
    <property type="entry name" value="Peptidase_C1"/>
    <property type="match status" value="1"/>
</dbReference>
<dbReference type="PRINTS" id="PR00705">
    <property type="entry name" value="PAPAIN"/>
</dbReference>
<dbReference type="InterPro" id="IPR013128">
    <property type="entry name" value="Peptidase_C1A"/>
</dbReference>
<keyword evidence="3" id="KW-0732">Signal</keyword>
<dbReference type="PANTHER" id="PTHR12411">
    <property type="entry name" value="CYSTEINE PROTEASE FAMILY C1-RELATED"/>
    <property type="match status" value="1"/>
</dbReference>
<feature type="domain" description="Peptidase C1A papain C-terminal" evidence="4">
    <location>
        <begin position="77"/>
        <end position="339"/>
    </location>
</feature>
<dbReference type="SUPFAM" id="SSF54001">
    <property type="entry name" value="Cysteine proteinases"/>
    <property type="match status" value="1"/>
</dbReference>
<dbReference type="VEuPathDB" id="GiardiaDB:QR46_4279"/>
<organism evidence="5 6">
    <name type="scientific">Giardia duodenalis assemblage B</name>
    <dbReference type="NCBI Taxonomy" id="1394984"/>
    <lineage>
        <taxon>Eukaryota</taxon>
        <taxon>Metamonada</taxon>
        <taxon>Diplomonadida</taxon>
        <taxon>Hexamitidae</taxon>
        <taxon>Giardiinae</taxon>
        <taxon>Giardia</taxon>
    </lineage>
</organism>
<feature type="signal peptide" evidence="3">
    <location>
        <begin position="1"/>
        <end position="15"/>
    </location>
</feature>
<keyword evidence="2" id="KW-0472">Membrane</keyword>
<proteinExistence type="inferred from homology"/>
<gene>
    <name evidence="5" type="ORF">QR46_4279</name>
</gene>
<evidence type="ECO:0000256" key="1">
    <source>
        <dbReference type="ARBA" id="ARBA00008455"/>
    </source>
</evidence>
<keyword evidence="2" id="KW-1133">Transmembrane helix</keyword>
<dbReference type="AlphaFoldDB" id="A0A132NP31"/>
<feature type="chain" id="PRO_5013040140" evidence="3">
    <location>
        <begin position="16"/>
        <end position="456"/>
    </location>
</feature>
<accession>A0A132NP31</accession>
<dbReference type="SMART" id="SM00645">
    <property type="entry name" value="Pept_C1"/>
    <property type="match status" value="1"/>
</dbReference>
<dbReference type="PROSITE" id="PS00139">
    <property type="entry name" value="THIOL_PROTEASE_CYS"/>
    <property type="match status" value="1"/>
</dbReference>
<evidence type="ECO:0000256" key="3">
    <source>
        <dbReference type="SAM" id="SignalP"/>
    </source>
</evidence>
<dbReference type="EMBL" id="JXTI01000158">
    <property type="protein sequence ID" value="KWX11751.1"/>
    <property type="molecule type" value="Genomic_DNA"/>
</dbReference>
<comment type="caution">
    <text evidence="5">The sequence shown here is derived from an EMBL/GenBank/DDBJ whole genome shotgun (WGS) entry which is preliminary data.</text>
</comment>
<evidence type="ECO:0000256" key="2">
    <source>
        <dbReference type="SAM" id="Phobius"/>
    </source>
</evidence>
<dbReference type="OrthoDB" id="10252004at2759"/>
<dbReference type="InterPro" id="IPR000169">
    <property type="entry name" value="Pept_cys_AS"/>
</dbReference>
<dbReference type="CDD" id="cd02248">
    <property type="entry name" value="Peptidase_C1A"/>
    <property type="match status" value="1"/>
</dbReference>
<keyword evidence="5" id="KW-0645">Protease</keyword>
<dbReference type="Gene3D" id="3.90.70.10">
    <property type="entry name" value="Cysteine proteinases"/>
    <property type="match status" value="1"/>
</dbReference>
<protein>
    <submittedName>
        <fullName evidence="5">Cathepsin L/ cysteine protease/ papain family</fullName>
    </submittedName>
</protein>
<dbReference type="InterPro" id="IPR039417">
    <property type="entry name" value="Peptidase_C1A_papain-like"/>
</dbReference>
<keyword evidence="2" id="KW-0812">Transmembrane</keyword>
<dbReference type="InterPro" id="IPR000668">
    <property type="entry name" value="Peptidase_C1A_C"/>
</dbReference>
<sequence length="456" mass="50607">MRLPVVFFCLTLSQLIQVPRRELKEISPSVWGQLQAAIDHKVHKILSGVARRPSNLSASTCRRVYTLTDPLSTLSEIPTSYDLREAGLQTPVKDQGVCGSCWAFGTMTLVEASIMATRTSFYDTSRDPYFSRVVTEGSVQYLMNTSQSTGNQFCNGGNFIYSAFDYANGNTPTVELQSNWPYTSARLSTNPSTILQHNPKIPPDAYLDPFAKMKTGDSCYSSLIRIYDNTGKPFSRSVINVIKSYIARGIPVVGAMFVDGGGLQGANAFSKYTGGLFHEPCAVYGADHQIAFVGYGYYKGTEVWVVRNSWGEDWGDYGYFYVPIGKDTLCIEHYAYTAIPIESNLAEVLMPSLWKSRKRYLALSDGIYNPPVDKYDYYSGKIIRGLNGLDLSDGTFTVISQRLSAWVIMWIVIGSVLGAATLALIITLIVVRSRHRRLQITANLKHPQAQLQNIVG</sequence>
<evidence type="ECO:0000313" key="6">
    <source>
        <dbReference type="Proteomes" id="UP000070089"/>
    </source>
</evidence>
<dbReference type="Proteomes" id="UP000070089">
    <property type="component" value="Unassembled WGS sequence"/>
</dbReference>
<name>A0A132NP31_GIAIN</name>
<feature type="transmembrane region" description="Helical" evidence="2">
    <location>
        <begin position="405"/>
        <end position="431"/>
    </location>
</feature>
<dbReference type="GO" id="GO:0006508">
    <property type="term" value="P:proteolysis"/>
    <property type="evidence" value="ECO:0007669"/>
    <property type="project" value="UniProtKB-KW"/>
</dbReference>
<keyword evidence="5" id="KW-0378">Hydrolase</keyword>
<dbReference type="InterPro" id="IPR038765">
    <property type="entry name" value="Papain-like_cys_pep_sf"/>
</dbReference>
<reference evidence="5 6" key="1">
    <citation type="journal article" date="2015" name="Mol. Biochem. Parasitol.">
        <title>Identification of polymorphic genes for use in assemblage B genotyping assays through comparative genomics of multiple assemblage B Giardia duodenalis isolates.</title>
        <authorList>
            <person name="Wielinga C."/>
            <person name="Thompson R.C."/>
            <person name="Monis P."/>
            <person name="Ryan U."/>
        </authorList>
    </citation>
    <scope>NUCLEOTIDE SEQUENCE [LARGE SCALE GENOMIC DNA]</scope>
    <source>
        <strain evidence="5 6">BAH15c1</strain>
    </source>
</reference>
<evidence type="ECO:0000259" key="4">
    <source>
        <dbReference type="SMART" id="SM00645"/>
    </source>
</evidence>
<evidence type="ECO:0000313" key="5">
    <source>
        <dbReference type="EMBL" id="KWX11751.1"/>
    </source>
</evidence>
<dbReference type="GO" id="GO:0008234">
    <property type="term" value="F:cysteine-type peptidase activity"/>
    <property type="evidence" value="ECO:0007669"/>
    <property type="project" value="InterPro"/>
</dbReference>
<comment type="similarity">
    <text evidence="1">Belongs to the peptidase C1 family.</text>
</comment>